<keyword evidence="3" id="KW-1185">Reference proteome</keyword>
<dbReference type="AlphaFoldDB" id="A0A423VNZ1"/>
<dbReference type="EMBL" id="LJZO01000036">
    <property type="protein sequence ID" value="ROV92734.1"/>
    <property type="molecule type" value="Genomic_DNA"/>
</dbReference>
<name>A0A423VNZ1_CYTCH</name>
<feature type="region of interest" description="Disordered" evidence="1">
    <location>
        <begin position="45"/>
        <end position="98"/>
    </location>
</feature>
<feature type="compositionally biased region" description="Polar residues" evidence="1">
    <location>
        <begin position="172"/>
        <end position="182"/>
    </location>
</feature>
<feature type="compositionally biased region" description="Low complexity" evidence="1">
    <location>
        <begin position="360"/>
        <end position="377"/>
    </location>
</feature>
<feature type="region of interest" description="Disordered" evidence="1">
    <location>
        <begin position="344"/>
        <end position="385"/>
    </location>
</feature>
<dbReference type="Proteomes" id="UP000284375">
    <property type="component" value="Unassembled WGS sequence"/>
</dbReference>
<evidence type="ECO:0000256" key="1">
    <source>
        <dbReference type="SAM" id="MobiDB-lite"/>
    </source>
</evidence>
<feature type="compositionally biased region" description="Low complexity" evidence="1">
    <location>
        <begin position="296"/>
        <end position="313"/>
    </location>
</feature>
<feature type="compositionally biased region" description="Low complexity" evidence="1">
    <location>
        <begin position="151"/>
        <end position="166"/>
    </location>
</feature>
<feature type="region of interest" description="Disordered" evidence="1">
    <location>
        <begin position="1"/>
        <end position="24"/>
    </location>
</feature>
<feature type="region of interest" description="Disordered" evidence="1">
    <location>
        <begin position="128"/>
        <end position="183"/>
    </location>
</feature>
<dbReference type="STRING" id="252740.A0A423VNZ1"/>
<evidence type="ECO:0000313" key="2">
    <source>
        <dbReference type="EMBL" id="ROV92734.1"/>
    </source>
</evidence>
<feature type="region of interest" description="Disordered" evidence="1">
    <location>
        <begin position="296"/>
        <end position="326"/>
    </location>
</feature>
<evidence type="ECO:0000313" key="3">
    <source>
        <dbReference type="Proteomes" id="UP000284375"/>
    </source>
</evidence>
<dbReference type="OrthoDB" id="4838114at2759"/>
<protein>
    <submittedName>
        <fullName evidence="2">Uncharacterized protein</fullName>
    </submittedName>
</protein>
<feature type="compositionally biased region" description="Polar residues" evidence="1">
    <location>
        <begin position="345"/>
        <end position="359"/>
    </location>
</feature>
<comment type="caution">
    <text evidence="2">The sequence shown here is derived from an EMBL/GenBank/DDBJ whole genome shotgun (WGS) entry which is preliminary data.</text>
</comment>
<sequence length="402" mass="43867">MDDREIVSADSGLPVPGQQPPMLPQKSALRASRLLGNLVGLKLTMPTDPPAFRQTPHEEYLSSEEEASSTAGDFSDFEYDSSSDDISPPAKDRMSREDTARVVSVIFSGKPSVVDVLQNRRSISPISMEARQLGAASPSNASERQVRRRSTSASTTASESTCTMTRVVHPPRSSSMQPPTRQDLQKNKPFFLQIDPYANGSLYSLDTRQEPKEAEDEDRPKTPKTPTQIFRGVARSLSLMKKRSMPKMNQAFLSPSTERLPVPTSPSKLSIVERPLSELIEEPLDTAGEITTVVSAPPATRPTTSPTRSPTTSLAPQRPGPSPISAPVTYEDIVRVAKRNEKSQKLLSVQRTPTMESIESPTSLSPLSTSSTNTTATGGKRISSFNAARRRMSVKLTGKFQI</sequence>
<reference evidence="2 3" key="1">
    <citation type="submission" date="2015-09" db="EMBL/GenBank/DDBJ databases">
        <title>Host preference determinants of Valsa canker pathogens revealed by comparative genomics.</title>
        <authorList>
            <person name="Yin Z."/>
            <person name="Huang L."/>
        </authorList>
    </citation>
    <scope>NUCLEOTIDE SEQUENCE [LARGE SCALE GENOMIC DNA]</scope>
    <source>
        <strain evidence="2 3">YSFL</strain>
    </source>
</reference>
<accession>A0A423VNZ1</accession>
<proteinExistence type="predicted"/>
<gene>
    <name evidence="2" type="ORF">VSDG_06540</name>
</gene>
<organism evidence="2 3">
    <name type="scientific">Cytospora chrysosperma</name>
    <name type="common">Cytospora canker fungus</name>
    <name type="synonym">Sphaeria chrysosperma</name>
    <dbReference type="NCBI Taxonomy" id="252740"/>
    <lineage>
        <taxon>Eukaryota</taxon>
        <taxon>Fungi</taxon>
        <taxon>Dikarya</taxon>
        <taxon>Ascomycota</taxon>
        <taxon>Pezizomycotina</taxon>
        <taxon>Sordariomycetes</taxon>
        <taxon>Sordariomycetidae</taxon>
        <taxon>Diaporthales</taxon>
        <taxon>Cytosporaceae</taxon>
        <taxon>Cytospora</taxon>
    </lineage>
</organism>